<comment type="caution">
    <text evidence="1">The sequence shown here is derived from an EMBL/GenBank/DDBJ whole genome shotgun (WGS) entry which is preliminary data.</text>
</comment>
<keyword evidence="2" id="KW-1185">Reference proteome</keyword>
<protein>
    <recommendedName>
        <fullName evidence="3">Acyloxyacyl hydrolase</fullName>
    </recommendedName>
</protein>
<accession>A0A2T4U0Y4</accession>
<proteinExistence type="predicted"/>
<dbReference type="Pfam" id="PF09411">
    <property type="entry name" value="PagL"/>
    <property type="match status" value="1"/>
</dbReference>
<organism evidence="1 2">
    <name type="scientific">Candidatus Methylomirabilis limnetica</name>
    <dbReference type="NCBI Taxonomy" id="2033718"/>
    <lineage>
        <taxon>Bacteria</taxon>
        <taxon>Candidatus Methylomirabilota</taxon>
        <taxon>Candidatus Methylomirabilia</taxon>
        <taxon>Candidatus Methylomirabilales</taxon>
        <taxon>Candidatus Methylomirabilaceae</taxon>
        <taxon>Candidatus Methylomirabilis</taxon>
    </lineage>
</organism>
<evidence type="ECO:0000313" key="2">
    <source>
        <dbReference type="Proteomes" id="UP000241436"/>
    </source>
</evidence>
<dbReference type="OrthoDB" id="9810217at2"/>
<reference evidence="2" key="2">
    <citation type="journal article" date="2018" name="Environ. Microbiol.">
        <title>Bloom of a denitrifying methanotroph, 'Candidatus Methylomirabilis limnetica', in a deep stratified lake.</title>
        <authorList>
            <person name="Graf J.S."/>
            <person name="Mayr M.J."/>
            <person name="Marchant H.K."/>
            <person name="Tienken D."/>
            <person name="Hach P.F."/>
            <person name="Brand A."/>
            <person name="Schubert C.J."/>
            <person name="Kuypers M.M."/>
            <person name="Milucka J."/>
        </authorList>
    </citation>
    <scope>NUCLEOTIDE SEQUENCE [LARGE SCALE GENOMIC DNA]</scope>
    <source>
        <strain evidence="2">Zug</strain>
    </source>
</reference>
<evidence type="ECO:0000313" key="1">
    <source>
        <dbReference type="EMBL" id="PTL37031.1"/>
    </source>
</evidence>
<dbReference type="InterPro" id="IPR018550">
    <property type="entry name" value="Lipid-A_deacylase-rel"/>
</dbReference>
<dbReference type="RefSeq" id="WP_107561194.1">
    <property type="nucleotide sequence ID" value="NZ_NVQC01000009.1"/>
</dbReference>
<sequence>MVNKLRRIPVCIWLAMFAILPPAISWAETSLPLLTADKGAPSQQTVTLGRETELIAARTLAFAGTEDSRQIETEKKPTFSPEEGFQSGTWHLGVKSGYGDSHKIFAGRESGVNFAPLFFQIGYTVTDVHGPFPVRGSLEVIFEPTFMFISEPTKTFGEGASILLRYNFVTGTRWVPFFEAGIGILHWNLHIPRDLNSQVNFTIMSGPGVNYFVNDNLAITGQVGLHHISNGGRKSPNVGVNSSMYLLGVSYYF</sequence>
<gene>
    <name evidence="1" type="ORF">CLG94_01845</name>
</gene>
<dbReference type="EMBL" id="NVQC01000009">
    <property type="protein sequence ID" value="PTL37031.1"/>
    <property type="molecule type" value="Genomic_DNA"/>
</dbReference>
<dbReference type="Proteomes" id="UP000241436">
    <property type="component" value="Unassembled WGS sequence"/>
</dbReference>
<dbReference type="InterPro" id="IPR011250">
    <property type="entry name" value="OMP/PagP_B-barrel"/>
</dbReference>
<reference evidence="1 2" key="1">
    <citation type="submission" date="2017-09" db="EMBL/GenBank/DDBJ databases">
        <title>Bloom of a denitrifying methanotroph, Candidatus Methylomirabilis limnetica, in a deep stratified lake.</title>
        <authorList>
            <person name="Graf J.S."/>
            <person name="Marchant H.K."/>
            <person name="Tienken D."/>
            <person name="Hach P.F."/>
            <person name="Brand A."/>
            <person name="Schubert C.J."/>
            <person name="Kuypers M.M."/>
            <person name="Milucka J."/>
        </authorList>
    </citation>
    <scope>NUCLEOTIDE SEQUENCE [LARGE SCALE GENOMIC DNA]</scope>
    <source>
        <strain evidence="1 2">Zug</strain>
    </source>
</reference>
<dbReference type="SUPFAM" id="SSF56925">
    <property type="entry name" value="OMPA-like"/>
    <property type="match status" value="1"/>
</dbReference>
<name>A0A2T4U0Y4_9BACT</name>
<evidence type="ECO:0008006" key="3">
    <source>
        <dbReference type="Google" id="ProtNLM"/>
    </source>
</evidence>
<dbReference type="Gene3D" id="2.40.160.20">
    <property type="match status" value="1"/>
</dbReference>
<dbReference type="AlphaFoldDB" id="A0A2T4U0Y4"/>